<dbReference type="PANTHER" id="PTHR34144">
    <property type="entry name" value="CHROMOSOME 8, WHOLE GENOME SHOTGUN SEQUENCE"/>
    <property type="match status" value="1"/>
</dbReference>
<keyword evidence="3" id="KW-0808">Transferase</keyword>
<dbReference type="Pfam" id="PF11735">
    <property type="entry name" value="CAP59_mtransfer"/>
    <property type="match status" value="1"/>
</dbReference>
<sequence length="513" mass="57458">MPPAQSYELLPRGSAEHRHDHDEFKDKPLPRRRTALFLLLRKSRRLCRPIFILPTLLVLLLLQVTFNASYVRGPPFELNTTDTVFIAANIIDGDLINGTWGKSVLELVEIIGKERVFVSIYGGPSEALRAFDTKLPKEVGRSIVSEATSPIKLTIIPHTTLPSGEERIKRIAFLAEVRNKAIEPLSKAEKPYDKLLFINDVVFDPRDATRLLWGTNVNKNGKADYKAACGTDFITSWKYYDTYATRDAEGFSIGIPIFPWFANAGTHAQSRRDVLAGRDAVGVKSCWGGIVAFDGRYFQQPAKQSAVTPGTSTLPLRFRSEPDPLWDASECCLIHADILALPAFPGQTFGGSEGGVYMNPYVRVAYNEMTFRFIPFAKRFERLFALPQDVIGRLAKLPRLNYRRGEKEGEKVRDRVWVVNKKVEKEKGWKEMLRIGGRATGGVGGLQGRATLGAGATKSKEYWAQEGHYEDIERTAERGGYCGVRQLLVLKKEGDETPGNWDNLLDQVPPLEV</sequence>
<dbReference type="OrthoDB" id="262547at2759"/>
<evidence type="ECO:0000256" key="1">
    <source>
        <dbReference type="SAM" id="MobiDB-lite"/>
    </source>
</evidence>
<dbReference type="InterPro" id="IPR021047">
    <property type="entry name" value="Mannosyltransferase_CMT1"/>
</dbReference>
<dbReference type="EMBL" id="MU253792">
    <property type="protein sequence ID" value="KAG9246782.1"/>
    <property type="molecule type" value="Genomic_DNA"/>
</dbReference>
<organism evidence="3 4">
    <name type="scientific">Calycina marina</name>
    <dbReference type="NCBI Taxonomy" id="1763456"/>
    <lineage>
        <taxon>Eukaryota</taxon>
        <taxon>Fungi</taxon>
        <taxon>Dikarya</taxon>
        <taxon>Ascomycota</taxon>
        <taxon>Pezizomycotina</taxon>
        <taxon>Leotiomycetes</taxon>
        <taxon>Helotiales</taxon>
        <taxon>Pezizellaceae</taxon>
        <taxon>Calycina</taxon>
    </lineage>
</organism>
<keyword evidence="2" id="KW-0472">Membrane</keyword>
<proteinExistence type="predicted"/>
<dbReference type="PANTHER" id="PTHR34144:SF8">
    <property type="entry name" value="GLYCOSYLTRANSFERASE FAMILY 69 PROTEIN"/>
    <property type="match status" value="1"/>
</dbReference>
<feature type="region of interest" description="Disordered" evidence="1">
    <location>
        <begin position="1"/>
        <end position="26"/>
    </location>
</feature>
<gene>
    <name evidence="3" type="ORF">BJ878DRAFT_495587</name>
</gene>
<reference evidence="3" key="1">
    <citation type="journal article" date="2021" name="IMA Fungus">
        <title>Genomic characterization of three marine fungi, including Emericellopsis atlantica sp. nov. with signatures of a generalist lifestyle and marine biomass degradation.</title>
        <authorList>
            <person name="Hagestad O.C."/>
            <person name="Hou L."/>
            <person name="Andersen J.H."/>
            <person name="Hansen E.H."/>
            <person name="Altermark B."/>
            <person name="Li C."/>
            <person name="Kuhnert E."/>
            <person name="Cox R.J."/>
            <person name="Crous P.W."/>
            <person name="Spatafora J.W."/>
            <person name="Lail K."/>
            <person name="Amirebrahimi M."/>
            <person name="Lipzen A."/>
            <person name="Pangilinan J."/>
            <person name="Andreopoulos W."/>
            <person name="Hayes R.D."/>
            <person name="Ng V."/>
            <person name="Grigoriev I.V."/>
            <person name="Jackson S.A."/>
            <person name="Sutton T.D.S."/>
            <person name="Dobson A.D.W."/>
            <person name="Rama T."/>
        </authorList>
    </citation>
    <scope>NUCLEOTIDE SEQUENCE</scope>
    <source>
        <strain evidence="3">TRa3180A</strain>
    </source>
</reference>
<keyword evidence="2" id="KW-0812">Transmembrane</keyword>
<evidence type="ECO:0000313" key="3">
    <source>
        <dbReference type="EMBL" id="KAG9246782.1"/>
    </source>
</evidence>
<protein>
    <submittedName>
        <fullName evidence="3">Cryptococcal mannosyltransferase 1-domain-containing protein</fullName>
    </submittedName>
</protein>
<dbReference type="Proteomes" id="UP000887226">
    <property type="component" value="Unassembled WGS sequence"/>
</dbReference>
<evidence type="ECO:0000256" key="2">
    <source>
        <dbReference type="SAM" id="Phobius"/>
    </source>
</evidence>
<keyword evidence="3" id="KW-0328">Glycosyltransferase</keyword>
<comment type="caution">
    <text evidence="3">The sequence shown here is derived from an EMBL/GenBank/DDBJ whole genome shotgun (WGS) entry which is preliminary data.</text>
</comment>
<dbReference type="AlphaFoldDB" id="A0A9P7Z800"/>
<accession>A0A9P7Z800</accession>
<name>A0A9P7Z800_9HELO</name>
<feature type="transmembrane region" description="Helical" evidence="2">
    <location>
        <begin position="50"/>
        <end position="70"/>
    </location>
</feature>
<evidence type="ECO:0000313" key="4">
    <source>
        <dbReference type="Proteomes" id="UP000887226"/>
    </source>
</evidence>
<dbReference type="GO" id="GO:0016757">
    <property type="term" value="F:glycosyltransferase activity"/>
    <property type="evidence" value="ECO:0007669"/>
    <property type="project" value="UniProtKB-KW"/>
</dbReference>
<keyword evidence="2" id="KW-1133">Transmembrane helix</keyword>
<keyword evidence="4" id="KW-1185">Reference proteome</keyword>
<feature type="compositionally biased region" description="Basic and acidic residues" evidence="1">
    <location>
        <begin position="14"/>
        <end position="26"/>
    </location>
</feature>